<gene>
    <name evidence="2" type="ORF">I8U20_08775</name>
</gene>
<dbReference type="AlphaFoldDB" id="A0A8I1DCE6"/>
<dbReference type="EMBL" id="JAECVW010000004">
    <property type="protein sequence ID" value="MBH8595423.1"/>
    <property type="molecule type" value="Genomic_DNA"/>
</dbReference>
<accession>A0A8I1DCE6</accession>
<feature type="transmembrane region" description="Helical" evidence="1">
    <location>
        <begin position="69"/>
        <end position="87"/>
    </location>
</feature>
<reference evidence="2 3" key="1">
    <citation type="submission" date="2020-12" db="EMBL/GenBank/DDBJ databases">
        <title>WGS of Thermoactinomyces spp.</title>
        <authorList>
            <person name="Cheng K."/>
        </authorList>
    </citation>
    <scope>NUCLEOTIDE SEQUENCE [LARGE SCALE GENOMIC DNA]</scope>
    <source>
        <strain evidence="3">CICC 10671\DSM 43846</strain>
    </source>
</reference>
<keyword evidence="3" id="KW-1185">Reference proteome</keyword>
<protein>
    <submittedName>
        <fullName evidence="2">Uncharacterized protein</fullName>
    </submittedName>
</protein>
<proteinExistence type="predicted"/>
<comment type="caution">
    <text evidence="2">The sequence shown here is derived from an EMBL/GenBank/DDBJ whole genome shotgun (WGS) entry which is preliminary data.</text>
</comment>
<keyword evidence="1" id="KW-0812">Transmembrane</keyword>
<organism evidence="2 3">
    <name type="scientific">Thermoactinomyces intermedius</name>
    <dbReference type="NCBI Taxonomy" id="2024"/>
    <lineage>
        <taxon>Bacteria</taxon>
        <taxon>Bacillati</taxon>
        <taxon>Bacillota</taxon>
        <taxon>Bacilli</taxon>
        <taxon>Bacillales</taxon>
        <taxon>Thermoactinomycetaceae</taxon>
        <taxon>Thermoactinomyces</taxon>
    </lineage>
</organism>
<evidence type="ECO:0000256" key="1">
    <source>
        <dbReference type="SAM" id="Phobius"/>
    </source>
</evidence>
<sequence>MKKRWITAKEINQFCYCPEQWRLAKLHRQGLVEADEQKLKTQKRLFQKGKRYHRKKAVSVWVKTKGTDWAVAVLLVVILLFVIWTVMNA</sequence>
<dbReference type="RefSeq" id="WP_049720062.1">
    <property type="nucleotide sequence ID" value="NZ_JACEIR010000005.1"/>
</dbReference>
<evidence type="ECO:0000313" key="2">
    <source>
        <dbReference type="EMBL" id="MBH8595423.1"/>
    </source>
</evidence>
<evidence type="ECO:0000313" key="3">
    <source>
        <dbReference type="Proteomes" id="UP000633619"/>
    </source>
</evidence>
<keyword evidence="1" id="KW-1133">Transmembrane helix</keyword>
<keyword evidence="1" id="KW-0472">Membrane</keyword>
<dbReference type="Proteomes" id="UP000633619">
    <property type="component" value="Unassembled WGS sequence"/>
</dbReference>
<name>A0A8I1DCE6_THEIN</name>